<evidence type="ECO:0000256" key="2">
    <source>
        <dbReference type="ARBA" id="ARBA00022679"/>
    </source>
</evidence>
<sequence length="416" mass="48416">MKKIRIFEAFSGIGAQNKSSKIVNLKNNDDRFEVIATCDWDVYATISYSFMHHNLTLNKAKKILNKFKLNNEEQINIFLSKYTLSTNSKYPILQIKRKSLNLKILLSVSILISKNYCDIKKVDGQILDENKIDLLTYSFPCQGLSVANMGRDKGISAIDSSSHLVWEISRILKKTNNKPKYLLLENVKNLVNKYKLEYESWKKELSKLGYKTYTALLNARDHGSLQKRERVFAISVLKKTKVPFKNDVDFKKYINNIGQKRILENNKKEFFAIFDLKNKKYLEADKCLIKDTPSRRKIIEKCKNISDINKSIKNNFVINTLTTKQDRIPNGGYIEFANSKQNYLNYRFITPREAYKIMGFTDKDFDKLKIPIEEGILNNNVLWRQAGNSIDVNVLESVFQTIYEIDNMNGEKNEKK</sequence>
<name>Q4A5X0_MYCS5</name>
<evidence type="ECO:0000256" key="4">
    <source>
        <dbReference type="ARBA" id="ARBA00022747"/>
    </source>
</evidence>
<dbReference type="PROSITE" id="PS00094">
    <property type="entry name" value="C5_MTASE_1"/>
    <property type="match status" value="1"/>
</dbReference>
<dbReference type="InterPro" id="IPR031303">
    <property type="entry name" value="C5_meth_CS"/>
</dbReference>
<keyword evidence="4" id="KW-0680">Restriction system</keyword>
<dbReference type="NCBIfam" id="TIGR00675">
    <property type="entry name" value="dcm"/>
    <property type="match status" value="1"/>
</dbReference>
<comment type="similarity">
    <text evidence="5 6">Belongs to the class I-like SAM-binding methyltransferase superfamily. C5-methyltransferase family.</text>
</comment>
<dbReference type="STRING" id="262723.MS53_0440"/>
<dbReference type="InterPro" id="IPR018117">
    <property type="entry name" value="C5_DNA_meth_AS"/>
</dbReference>
<reference evidence="8 9" key="1">
    <citation type="journal article" date="2005" name="J. Bacteriol.">
        <title>Swine and poultry pathogens: the complete genome sequences of two strains of Mycoplasma hyopneumoniae and a strain of Mycoplasma synoviae.</title>
        <authorList>
            <person name="Vasconcelos A.T."/>
            <person name="Ferreira H.B."/>
            <person name="Bizarro C.V."/>
            <person name="Bonatto S.L."/>
            <person name="Carvalho M.O."/>
            <person name="Pinto P.M."/>
            <person name="Almeida D.F."/>
            <person name="Almeida L.G."/>
            <person name="Almeida R."/>
            <person name="Alves-Filho L."/>
            <person name="Assuncao E.N."/>
            <person name="Azevedo V.A."/>
            <person name="Bogo M.R."/>
            <person name="Brigido M.M."/>
            <person name="Brocchi M."/>
            <person name="Burity H.A."/>
            <person name="Camargo A.A."/>
            <person name="Camargo S.S."/>
            <person name="Carepo M.S."/>
            <person name="Carraro D.M."/>
            <person name="de Mattos Cascardo J.C."/>
            <person name="Castro L.A."/>
            <person name="Cavalcanti G."/>
            <person name="Chemale G."/>
            <person name="Collevatti R.G."/>
            <person name="Cunha C.W."/>
            <person name="Dallagiovanna B."/>
            <person name="Dambros B.P."/>
            <person name="Dellagostin O.A."/>
            <person name="Falcao C."/>
            <person name="Fantinatti-Garboggini F."/>
            <person name="Felipe M.S."/>
            <person name="Fiorentin L."/>
            <person name="Franco G.R."/>
            <person name="Freitas N.S."/>
            <person name="Frias D."/>
            <person name="Grangeiro T.B."/>
            <person name="Grisard E.C."/>
            <person name="Guimaraes C.T."/>
            <person name="Hungria M."/>
            <person name="Jardim S.N."/>
            <person name="Krieger M.A."/>
            <person name="Laurino J.P."/>
            <person name="Lima L.F."/>
            <person name="Lopes M.I."/>
            <person name="Loreto E.L."/>
            <person name="Madeira H.M."/>
            <person name="Manfio G.P."/>
            <person name="Maranhao A.Q."/>
            <person name="Martinkovics C.T."/>
            <person name="Medeiros S.R."/>
            <person name="Moreira M.A."/>
            <person name="Neiva M."/>
            <person name="Ramalho-Neto C.E."/>
            <person name="Nicolas M.F."/>
            <person name="Oliveira S.C."/>
            <person name="Paixao R.F."/>
            <person name="Pedrosa F.O."/>
            <person name="Pena S.D."/>
            <person name="Pereira M."/>
            <person name="Pereira-Ferrari L."/>
            <person name="Piffer I."/>
            <person name="Pinto L.S."/>
            <person name="Potrich D.P."/>
            <person name="Salim A.C."/>
            <person name="Santos F.R."/>
            <person name="Schmitt R."/>
            <person name="Schneider M.P."/>
            <person name="Schrank A."/>
            <person name="Schrank I.S."/>
            <person name="Schuck A.F."/>
            <person name="Seuanez H.N."/>
            <person name="Silva D.W."/>
            <person name="Silva R."/>
            <person name="Silva S.C."/>
            <person name="Soares C.M."/>
            <person name="Souza K.R."/>
            <person name="Souza R.C."/>
            <person name="Staats C.C."/>
            <person name="Steffens M.B."/>
            <person name="Teixeira S.M."/>
            <person name="Urmenyi T.P."/>
            <person name="Vainstein M.H."/>
            <person name="Zuccherato L.W."/>
            <person name="Simpson A.J."/>
            <person name="Zaha A."/>
        </authorList>
    </citation>
    <scope>NUCLEOTIDE SEQUENCE [LARGE SCALE GENOMIC DNA]</scope>
    <source>
        <strain evidence="8 9">53</strain>
    </source>
</reference>
<dbReference type="PANTHER" id="PTHR46098">
    <property type="entry name" value="TRNA (CYTOSINE(38)-C(5))-METHYLTRANSFERASE"/>
    <property type="match status" value="1"/>
</dbReference>
<keyword evidence="9" id="KW-1185">Reference proteome</keyword>
<dbReference type="InterPro" id="IPR029063">
    <property type="entry name" value="SAM-dependent_MTases_sf"/>
</dbReference>
<dbReference type="EMBL" id="AE017245">
    <property type="protein sequence ID" value="AAZ43851.2"/>
    <property type="molecule type" value="Genomic_DNA"/>
</dbReference>
<evidence type="ECO:0000256" key="3">
    <source>
        <dbReference type="ARBA" id="ARBA00022691"/>
    </source>
</evidence>
<keyword evidence="1 5" id="KW-0489">Methyltransferase</keyword>
<dbReference type="AlphaFoldDB" id="Q4A5X0"/>
<dbReference type="PROSITE" id="PS00095">
    <property type="entry name" value="C5_MTASE_2"/>
    <property type="match status" value="1"/>
</dbReference>
<dbReference type="KEGG" id="msy:MS53_0440"/>
<evidence type="ECO:0000256" key="5">
    <source>
        <dbReference type="PROSITE-ProRule" id="PRU01016"/>
    </source>
</evidence>
<dbReference type="OrthoDB" id="9813719at2"/>
<dbReference type="InterPro" id="IPR001525">
    <property type="entry name" value="C5_MeTfrase"/>
</dbReference>
<keyword evidence="3 5" id="KW-0949">S-adenosyl-L-methionine</keyword>
<dbReference type="Pfam" id="PF00145">
    <property type="entry name" value="DNA_methylase"/>
    <property type="match status" value="1"/>
</dbReference>
<dbReference type="InterPro" id="IPR050750">
    <property type="entry name" value="C5-MTase"/>
</dbReference>
<dbReference type="PRINTS" id="PR00105">
    <property type="entry name" value="C5METTRFRASE"/>
</dbReference>
<dbReference type="PROSITE" id="PS51679">
    <property type="entry name" value="SAM_MT_C5"/>
    <property type="match status" value="1"/>
</dbReference>
<comment type="catalytic activity">
    <reaction evidence="7">
        <text>a 2'-deoxycytidine in DNA + S-adenosyl-L-methionine = a 5-methyl-2'-deoxycytidine in DNA + S-adenosyl-L-homocysteine + H(+)</text>
        <dbReference type="Rhea" id="RHEA:13681"/>
        <dbReference type="Rhea" id="RHEA-COMP:11369"/>
        <dbReference type="Rhea" id="RHEA-COMP:11370"/>
        <dbReference type="ChEBI" id="CHEBI:15378"/>
        <dbReference type="ChEBI" id="CHEBI:57856"/>
        <dbReference type="ChEBI" id="CHEBI:59789"/>
        <dbReference type="ChEBI" id="CHEBI:85452"/>
        <dbReference type="ChEBI" id="CHEBI:85454"/>
        <dbReference type="EC" id="2.1.1.37"/>
    </reaction>
</comment>
<organism evidence="8 9">
    <name type="scientific">Mycoplasmopsis synoviae (strain 53)</name>
    <name type="common">Mycoplasma synoviae</name>
    <dbReference type="NCBI Taxonomy" id="262723"/>
    <lineage>
        <taxon>Bacteria</taxon>
        <taxon>Bacillati</taxon>
        <taxon>Mycoplasmatota</taxon>
        <taxon>Mycoplasmoidales</taxon>
        <taxon>Metamycoplasmataceae</taxon>
        <taxon>Mycoplasmopsis</taxon>
    </lineage>
</organism>
<dbReference type="Gene3D" id="3.90.120.10">
    <property type="entry name" value="DNA Methylase, subunit A, domain 2"/>
    <property type="match status" value="1"/>
</dbReference>
<dbReference type="REBASE" id="13778">
    <property type="entry name" value="M.Msy53ORF440P"/>
</dbReference>
<protein>
    <recommendedName>
        <fullName evidence="7">Cytosine-specific methyltransferase</fullName>
        <ecNumber evidence="7">2.1.1.37</ecNumber>
    </recommendedName>
</protein>
<dbReference type="Proteomes" id="UP000000549">
    <property type="component" value="Chromosome"/>
</dbReference>
<evidence type="ECO:0000256" key="6">
    <source>
        <dbReference type="RuleBase" id="RU000416"/>
    </source>
</evidence>
<dbReference type="GO" id="GO:0009307">
    <property type="term" value="P:DNA restriction-modification system"/>
    <property type="evidence" value="ECO:0007669"/>
    <property type="project" value="UniProtKB-KW"/>
</dbReference>
<keyword evidence="2 5" id="KW-0808">Transferase</keyword>
<gene>
    <name evidence="8" type="ordered locus">MS53_0440</name>
</gene>
<dbReference type="EC" id="2.1.1.37" evidence="7"/>
<accession>Q4A5X0</accession>
<dbReference type="Gene3D" id="3.40.50.150">
    <property type="entry name" value="Vaccinia Virus protein VP39"/>
    <property type="match status" value="1"/>
</dbReference>
<dbReference type="GO" id="GO:0003886">
    <property type="term" value="F:DNA (cytosine-5-)-methyltransferase activity"/>
    <property type="evidence" value="ECO:0007669"/>
    <property type="project" value="UniProtKB-EC"/>
</dbReference>
<evidence type="ECO:0000256" key="7">
    <source>
        <dbReference type="RuleBase" id="RU000417"/>
    </source>
</evidence>
<dbReference type="eggNOG" id="COG0270">
    <property type="taxonomic scope" value="Bacteria"/>
</dbReference>
<feature type="active site" evidence="5">
    <location>
        <position position="141"/>
    </location>
</feature>
<evidence type="ECO:0000313" key="9">
    <source>
        <dbReference type="Proteomes" id="UP000000549"/>
    </source>
</evidence>
<dbReference type="SUPFAM" id="SSF53335">
    <property type="entry name" value="S-adenosyl-L-methionine-dependent methyltransferases"/>
    <property type="match status" value="1"/>
</dbReference>
<proteinExistence type="inferred from homology"/>
<dbReference type="HOGENOM" id="CLU_006958_0_6_14"/>
<dbReference type="GO" id="GO:0032259">
    <property type="term" value="P:methylation"/>
    <property type="evidence" value="ECO:0007669"/>
    <property type="project" value="UniProtKB-KW"/>
</dbReference>
<dbReference type="RefSeq" id="WP_041352002.1">
    <property type="nucleotide sequence ID" value="NC_007294.1"/>
</dbReference>
<dbReference type="PANTHER" id="PTHR46098:SF1">
    <property type="entry name" value="TRNA (CYTOSINE(38)-C(5))-METHYLTRANSFERASE"/>
    <property type="match status" value="1"/>
</dbReference>
<evidence type="ECO:0000256" key="1">
    <source>
        <dbReference type="ARBA" id="ARBA00022603"/>
    </source>
</evidence>
<evidence type="ECO:0000313" key="8">
    <source>
        <dbReference type="EMBL" id="AAZ43851.2"/>
    </source>
</evidence>